<dbReference type="InterPro" id="IPR011017">
    <property type="entry name" value="TRASH_dom"/>
</dbReference>
<dbReference type="SMART" id="SM00746">
    <property type="entry name" value="TRASH"/>
    <property type="match status" value="1"/>
</dbReference>
<dbReference type="InterPro" id="IPR056366">
    <property type="entry name" value="Ribosomal_eL24"/>
</dbReference>
<accession>A0A976FMP9</accession>
<dbReference type="InterPro" id="IPR000988">
    <property type="entry name" value="Ribosomal_eL24-rel_N"/>
</dbReference>
<evidence type="ECO:0000256" key="3">
    <source>
        <dbReference type="ARBA" id="ARBA00022517"/>
    </source>
</evidence>
<dbReference type="GO" id="GO:0042273">
    <property type="term" value="P:ribosomal large subunit biogenesis"/>
    <property type="evidence" value="ECO:0007669"/>
    <property type="project" value="TreeGrafter"/>
</dbReference>
<dbReference type="PANTHER" id="PTHR10792:SF8">
    <property type="entry name" value="RIBOSOME BIOGENESIS PROTEIN RLP24-RELATED"/>
    <property type="match status" value="1"/>
</dbReference>
<dbReference type="FunFam" id="2.30.170.20:FF:000001">
    <property type="entry name" value="probable ribosome biogenesis protein RLP24"/>
    <property type="match status" value="1"/>
</dbReference>
<dbReference type="CDD" id="cd00472">
    <property type="entry name" value="Ribosomal_L24e_L24"/>
    <property type="match status" value="1"/>
</dbReference>
<dbReference type="RefSeq" id="XP_067818863.1">
    <property type="nucleotide sequence ID" value="XM_067963141.1"/>
</dbReference>
<evidence type="ECO:0000313" key="6">
    <source>
        <dbReference type="EMBL" id="TDH69364.1"/>
    </source>
</evidence>
<dbReference type="EMBL" id="SHOA02000016">
    <property type="protein sequence ID" value="TDH69364.1"/>
    <property type="molecule type" value="Genomic_DNA"/>
</dbReference>
<dbReference type="KEGG" id="blac:94348812"/>
<evidence type="ECO:0000256" key="1">
    <source>
        <dbReference type="ARBA" id="ARBA00004123"/>
    </source>
</evidence>
<evidence type="ECO:0000313" key="7">
    <source>
        <dbReference type="Proteomes" id="UP000294530"/>
    </source>
</evidence>
<dbReference type="GO" id="GO:0003735">
    <property type="term" value="F:structural constituent of ribosome"/>
    <property type="evidence" value="ECO:0007669"/>
    <property type="project" value="InterPro"/>
</dbReference>
<evidence type="ECO:0000256" key="4">
    <source>
        <dbReference type="ARBA" id="ARBA00023242"/>
    </source>
</evidence>
<sequence length="170" mass="19838">MRIHTCYFCSSPVYPGHGITFVRNDSKIFRFCRSKCHKNFNRKRNPRKVKWTKAFRKSAGKEMALDTTFDFDKQRNRAVKYDRELMGATIHAIERVTQIKEKREVAFYKNRMKENKSKAKARDLRELEQNITLIEPAATTLKDQAQLVVSSSKQRDVAATETLSSMVLDN</sequence>
<dbReference type="GO" id="GO:0005730">
    <property type="term" value="C:nucleolus"/>
    <property type="evidence" value="ECO:0007669"/>
    <property type="project" value="TreeGrafter"/>
</dbReference>
<protein>
    <recommendedName>
        <fullName evidence="5">TRASH domain-containing protein</fullName>
    </recommendedName>
</protein>
<dbReference type="PROSITE" id="PS01073">
    <property type="entry name" value="RIBOSOMAL_L24E"/>
    <property type="match status" value="1"/>
</dbReference>
<evidence type="ECO:0000256" key="2">
    <source>
        <dbReference type="ARBA" id="ARBA00005647"/>
    </source>
</evidence>
<reference evidence="6 7" key="1">
    <citation type="journal article" date="2021" name="Genome Biol.">
        <title>AFLAP: assembly-free linkage analysis pipeline using k-mers from genome sequencing data.</title>
        <authorList>
            <person name="Fletcher K."/>
            <person name="Zhang L."/>
            <person name="Gil J."/>
            <person name="Han R."/>
            <person name="Cavanaugh K."/>
            <person name="Michelmore R."/>
        </authorList>
    </citation>
    <scope>NUCLEOTIDE SEQUENCE [LARGE SCALE GENOMIC DNA]</scope>
    <source>
        <strain evidence="6 7">SF5</strain>
    </source>
</reference>
<comment type="caution">
    <text evidence="6">The sequence shown here is derived from an EMBL/GenBank/DDBJ whole genome shotgun (WGS) entry which is preliminary data.</text>
</comment>
<dbReference type="PANTHER" id="PTHR10792">
    <property type="entry name" value="60S RIBOSOMAL PROTEIN L24"/>
    <property type="match status" value="1"/>
</dbReference>
<dbReference type="OrthoDB" id="10262490at2759"/>
<comment type="similarity">
    <text evidence="2">Belongs to the eukaryotic ribosomal protein eL24 family.</text>
</comment>
<keyword evidence="7" id="KW-1185">Reference proteome</keyword>
<keyword evidence="3" id="KW-0690">Ribosome biogenesis</keyword>
<evidence type="ECO:0000259" key="5">
    <source>
        <dbReference type="SMART" id="SM00746"/>
    </source>
</evidence>
<dbReference type="Gene3D" id="2.30.170.20">
    <property type="entry name" value="Ribosomal protein L24e"/>
    <property type="match status" value="1"/>
</dbReference>
<comment type="subcellular location">
    <subcellularLocation>
        <location evidence="1">Nucleus</location>
    </subcellularLocation>
</comment>
<dbReference type="GeneID" id="94348812"/>
<dbReference type="Proteomes" id="UP000294530">
    <property type="component" value="Unassembled WGS sequence"/>
</dbReference>
<dbReference type="AlphaFoldDB" id="A0A976FMP9"/>
<proteinExistence type="inferred from homology"/>
<dbReference type="Pfam" id="PF01246">
    <property type="entry name" value="Ribosomal_L24e"/>
    <property type="match status" value="1"/>
</dbReference>
<feature type="domain" description="TRASH" evidence="5">
    <location>
        <begin position="6"/>
        <end position="44"/>
    </location>
</feature>
<dbReference type="SUPFAM" id="SSF57716">
    <property type="entry name" value="Glucocorticoid receptor-like (DNA-binding domain)"/>
    <property type="match status" value="1"/>
</dbReference>
<keyword evidence="4" id="KW-0539">Nucleus</keyword>
<dbReference type="InterPro" id="IPR023442">
    <property type="entry name" value="Ribosomal_eL24_CS"/>
</dbReference>
<organism evidence="6 7">
    <name type="scientific">Bremia lactucae</name>
    <name type="common">Lettuce downy mildew</name>
    <dbReference type="NCBI Taxonomy" id="4779"/>
    <lineage>
        <taxon>Eukaryota</taxon>
        <taxon>Sar</taxon>
        <taxon>Stramenopiles</taxon>
        <taxon>Oomycota</taxon>
        <taxon>Peronosporomycetes</taxon>
        <taxon>Peronosporales</taxon>
        <taxon>Peronosporaceae</taxon>
        <taxon>Bremia</taxon>
    </lineage>
</organism>
<name>A0A976FMP9_BRELC</name>
<dbReference type="InterPro" id="IPR038630">
    <property type="entry name" value="L24e/L24_sf"/>
</dbReference>
<gene>
    <name evidence="6" type="ORF">CCR75_005056</name>
</gene>